<comment type="caution">
    <text evidence="2">The sequence shown here is derived from an EMBL/GenBank/DDBJ whole genome shotgun (WGS) entry which is preliminary data.</text>
</comment>
<dbReference type="Gene3D" id="1.25.40.10">
    <property type="entry name" value="Tetratricopeptide repeat domain"/>
    <property type="match status" value="1"/>
</dbReference>
<dbReference type="AlphaFoldDB" id="A0A813FCN8"/>
<evidence type="ECO:0000313" key="2">
    <source>
        <dbReference type="EMBL" id="CAE8609615.1"/>
    </source>
</evidence>
<gene>
    <name evidence="2" type="ORF">PGLA1383_LOCUS27440</name>
</gene>
<dbReference type="PROSITE" id="PS51375">
    <property type="entry name" value="PPR"/>
    <property type="match status" value="1"/>
</dbReference>
<evidence type="ECO:0000256" key="1">
    <source>
        <dbReference type="PROSITE-ProRule" id="PRU00708"/>
    </source>
</evidence>
<feature type="non-terminal residue" evidence="2">
    <location>
        <position position="81"/>
    </location>
</feature>
<name>A0A813FCN8_POLGL</name>
<dbReference type="InterPro" id="IPR002885">
    <property type="entry name" value="PPR_rpt"/>
</dbReference>
<protein>
    <recommendedName>
        <fullName evidence="4">Pentatricopeptide repeat-containing protein</fullName>
    </recommendedName>
</protein>
<proteinExistence type="predicted"/>
<evidence type="ECO:0008006" key="4">
    <source>
        <dbReference type="Google" id="ProtNLM"/>
    </source>
</evidence>
<accession>A0A813FCN8</accession>
<dbReference type="InterPro" id="IPR011990">
    <property type="entry name" value="TPR-like_helical_dom_sf"/>
</dbReference>
<evidence type="ECO:0000313" key="3">
    <source>
        <dbReference type="Proteomes" id="UP000654075"/>
    </source>
</evidence>
<sequence>ALQLWDELARSRHPADLIAFGAALAACHQAGRWDFALALLRDMRTAALRPDAISFAASVGSCEQSGEFRPVLELLASLAEE</sequence>
<feature type="non-terminal residue" evidence="2">
    <location>
        <position position="1"/>
    </location>
</feature>
<dbReference type="Proteomes" id="UP000654075">
    <property type="component" value="Unassembled WGS sequence"/>
</dbReference>
<keyword evidence="3" id="KW-1185">Reference proteome</keyword>
<feature type="repeat" description="PPR" evidence="1">
    <location>
        <begin position="16"/>
        <end position="50"/>
    </location>
</feature>
<organism evidence="2 3">
    <name type="scientific">Polarella glacialis</name>
    <name type="common">Dinoflagellate</name>
    <dbReference type="NCBI Taxonomy" id="89957"/>
    <lineage>
        <taxon>Eukaryota</taxon>
        <taxon>Sar</taxon>
        <taxon>Alveolata</taxon>
        <taxon>Dinophyceae</taxon>
        <taxon>Suessiales</taxon>
        <taxon>Suessiaceae</taxon>
        <taxon>Polarella</taxon>
    </lineage>
</organism>
<dbReference type="EMBL" id="CAJNNV010024372">
    <property type="protein sequence ID" value="CAE8609615.1"/>
    <property type="molecule type" value="Genomic_DNA"/>
</dbReference>
<reference evidence="2" key="1">
    <citation type="submission" date="2021-02" db="EMBL/GenBank/DDBJ databases">
        <authorList>
            <person name="Dougan E. K."/>
            <person name="Rhodes N."/>
            <person name="Thang M."/>
            <person name="Chan C."/>
        </authorList>
    </citation>
    <scope>NUCLEOTIDE SEQUENCE</scope>
</reference>